<protein>
    <submittedName>
        <fullName evidence="1">Uncharacterized protein</fullName>
    </submittedName>
</protein>
<comment type="caution">
    <text evidence="1">The sequence shown here is derived from an EMBL/GenBank/DDBJ whole genome shotgun (WGS) entry which is preliminary data.</text>
</comment>
<name>A0A507AHD4_9PEZI</name>
<keyword evidence="2" id="KW-1185">Reference proteome</keyword>
<sequence length="96" mass="10187">MCGGEDPTTLANRFGALAVLSPMPCTASKTESGPKPDNLSGNIVFYNRESPGSLVATHMKFITSDSTYPSKRSNLQVGLQGLNLLDASPSMIKRVV</sequence>
<dbReference type="Proteomes" id="UP000319257">
    <property type="component" value="Unassembled WGS sequence"/>
</dbReference>
<evidence type="ECO:0000313" key="2">
    <source>
        <dbReference type="Proteomes" id="UP000319257"/>
    </source>
</evidence>
<dbReference type="InParanoid" id="A0A507AHD4"/>
<dbReference type="GeneID" id="41976846"/>
<dbReference type="EMBL" id="SKBQ01000068">
    <property type="protein sequence ID" value="TPX09355.1"/>
    <property type="molecule type" value="Genomic_DNA"/>
</dbReference>
<gene>
    <name evidence="1" type="ORF">E0L32_009399</name>
</gene>
<dbReference type="RefSeq" id="XP_030991066.1">
    <property type="nucleotide sequence ID" value="XM_031144360.1"/>
</dbReference>
<reference evidence="1 2" key="1">
    <citation type="submission" date="2019-06" db="EMBL/GenBank/DDBJ databases">
        <title>Draft genome sequence of the filamentous fungus Phialemoniopsis curvata isolated from diesel fuel.</title>
        <authorList>
            <person name="Varaljay V.A."/>
            <person name="Lyon W.J."/>
            <person name="Crouch A.L."/>
            <person name="Drake C.E."/>
            <person name="Hollomon J.M."/>
            <person name="Nadeau L.J."/>
            <person name="Nunn H.S."/>
            <person name="Stevenson B.S."/>
            <person name="Bojanowski C.L."/>
            <person name="Crookes-Goodson W.J."/>
        </authorList>
    </citation>
    <scope>NUCLEOTIDE SEQUENCE [LARGE SCALE GENOMIC DNA]</scope>
    <source>
        <strain evidence="1 2">D216</strain>
    </source>
</reference>
<evidence type="ECO:0000313" key="1">
    <source>
        <dbReference type="EMBL" id="TPX09355.1"/>
    </source>
</evidence>
<dbReference type="AlphaFoldDB" id="A0A507AHD4"/>
<organism evidence="1 2">
    <name type="scientific">Thyridium curvatum</name>
    <dbReference type="NCBI Taxonomy" id="1093900"/>
    <lineage>
        <taxon>Eukaryota</taxon>
        <taxon>Fungi</taxon>
        <taxon>Dikarya</taxon>
        <taxon>Ascomycota</taxon>
        <taxon>Pezizomycotina</taxon>
        <taxon>Sordariomycetes</taxon>
        <taxon>Sordariomycetidae</taxon>
        <taxon>Thyridiales</taxon>
        <taxon>Thyridiaceae</taxon>
        <taxon>Thyridium</taxon>
    </lineage>
</organism>
<dbReference type="OrthoDB" id="4158189at2759"/>
<accession>A0A507AHD4</accession>
<proteinExistence type="predicted"/>